<dbReference type="PANTHER" id="PTHR30041">
    <property type="entry name" value="ARSENATE REDUCTASE"/>
    <property type="match status" value="1"/>
</dbReference>
<evidence type="ECO:0000256" key="2">
    <source>
        <dbReference type="PROSITE-ProRule" id="PRU01282"/>
    </source>
</evidence>
<dbReference type="CDD" id="cd03035">
    <property type="entry name" value="ArsC_Yffb"/>
    <property type="match status" value="1"/>
</dbReference>
<dbReference type="NCBIfam" id="NF008107">
    <property type="entry name" value="PRK10853.1"/>
    <property type="match status" value="1"/>
</dbReference>
<gene>
    <name evidence="3" type="ORF">ACFSJ3_18855</name>
</gene>
<name>A0ABW4XR41_9GAMM</name>
<reference evidence="4" key="1">
    <citation type="journal article" date="2019" name="Int. J. Syst. Evol. Microbiol.">
        <title>The Global Catalogue of Microorganisms (GCM) 10K type strain sequencing project: providing services to taxonomists for standard genome sequencing and annotation.</title>
        <authorList>
            <consortium name="The Broad Institute Genomics Platform"/>
            <consortium name="The Broad Institute Genome Sequencing Center for Infectious Disease"/>
            <person name="Wu L."/>
            <person name="Ma J."/>
        </authorList>
    </citation>
    <scope>NUCLEOTIDE SEQUENCE [LARGE SCALE GENOMIC DNA]</scope>
    <source>
        <strain evidence="4">CGMCC 1.10992</strain>
    </source>
</reference>
<evidence type="ECO:0000256" key="1">
    <source>
        <dbReference type="ARBA" id="ARBA00007198"/>
    </source>
</evidence>
<dbReference type="Gene3D" id="3.40.30.10">
    <property type="entry name" value="Glutaredoxin"/>
    <property type="match status" value="1"/>
</dbReference>
<dbReference type="PROSITE" id="PS51353">
    <property type="entry name" value="ARSC"/>
    <property type="match status" value="1"/>
</dbReference>
<dbReference type="Pfam" id="PF03960">
    <property type="entry name" value="ArsC"/>
    <property type="match status" value="1"/>
</dbReference>
<evidence type="ECO:0000313" key="4">
    <source>
        <dbReference type="Proteomes" id="UP001597380"/>
    </source>
</evidence>
<dbReference type="InterPro" id="IPR036249">
    <property type="entry name" value="Thioredoxin-like_sf"/>
</dbReference>
<dbReference type="InterPro" id="IPR006660">
    <property type="entry name" value="Arsenate_reductase-like"/>
</dbReference>
<dbReference type="EMBL" id="JBHUHT010000031">
    <property type="protein sequence ID" value="MFD2098041.1"/>
    <property type="molecule type" value="Genomic_DNA"/>
</dbReference>
<dbReference type="RefSeq" id="WP_345342325.1">
    <property type="nucleotide sequence ID" value="NZ_BAABLI010000034.1"/>
</dbReference>
<protein>
    <submittedName>
        <fullName evidence="3">ArsC family reductase</fullName>
    </submittedName>
</protein>
<proteinExistence type="inferred from homology"/>
<accession>A0ABW4XR41</accession>
<dbReference type="InterPro" id="IPR006504">
    <property type="entry name" value="Tscrpt_reg_Spx/MgsR"/>
</dbReference>
<organism evidence="3 4">
    <name type="scientific">Corallincola platygyrae</name>
    <dbReference type="NCBI Taxonomy" id="1193278"/>
    <lineage>
        <taxon>Bacteria</taxon>
        <taxon>Pseudomonadati</taxon>
        <taxon>Pseudomonadota</taxon>
        <taxon>Gammaproteobacteria</taxon>
        <taxon>Alteromonadales</taxon>
        <taxon>Psychromonadaceae</taxon>
        <taxon>Corallincola</taxon>
    </lineage>
</organism>
<evidence type="ECO:0000313" key="3">
    <source>
        <dbReference type="EMBL" id="MFD2098041.1"/>
    </source>
</evidence>
<keyword evidence="4" id="KW-1185">Reference proteome</keyword>
<comment type="similarity">
    <text evidence="1 2">Belongs to the ArsC family.</text>
</comment>
<dbReference type="NCBIfam" id="TIGR01617">
    <property type="entry name" value="arsC_related"/>
    <property type="match status" value="1"/>
</dbReference>
<dbReference type="SUPFAM" id="SSF52833">
    <property type="entry name" value="Thioredoxin-like"/>
    <property type="match status" value="1"/>
</dbReference>
<sequence length="117" mass="13352">MTTLYGIKNCDTVRKAAKWLSQQEISHEFHDFRVEGLTESMLIKWESHVGWEILLNKRSTSFRQLSDSEKAVASSEQAIALMLANPTLIKRPVLEVNGLIEVGFKPAQYEQVFKQAD</sequence>
<dbReference type="Proteomes" id="UP001597380">
    <property type="component" value="Unassembled WGS sequence"/>
</dbReference>
<comment type="caution">
    <text evidence="3">The sequence shown here is derived from an EMBL/GenBank/DDBJ whole genome shotgun (WGS) entry which is preliminary data.</text>
</comment>
<dbReference type="PANTHER" id="PTHR30041:SF8">
    <property type="entry name" value="PROTEIN YFFB"/>
    <property type="match status" value="1"/>
</dbReference>